<sequence>MASVLNKMTVTILLLTAATIYMANVATSISVARSLEEAEIQQLECSLNYEALKNNCVENVKEAFKKKDPKVVNSQCCKILKDTSDLCIKLIFSSGPFIPIGVEFGDQCKVECSLDSTLV</sequence>
<proteinExistence type="predicted"/>
<name>A0A7C8YYG7_OPUST</name>
<reference evidence="1" key="1">
    <citation type="journal article" date="2013" name="J. Plant Res.">
        <title>Effect of fungi and light on seed germination of three Opuntia species from semiarid lands of central Mexico.</title>
        <authorList>
            <person name="Delgado-Sanchez P."/>
            <person name="Jimenez-Bremont J.F."/>
            <person name="Guerrero-Gonzalez Mde L."/>
            <person name="Flores J."/>
        </authorList>
    </citation>
    <scope>NUCLEOTIDE SEQUENCE</scope>
    <source>
        <tissue evidence="1">Cladode</tissue>
    </source>
</reference>
<protein>
    <submittedName>
        <fullName evidence="1">Uncharacterized protein</fullName>
    </submittedName>
</protein>
<dbReference type="EMBL" id="GISG01070888">
    <property type="protein sequence ID" value="MBA4629796.1"/>
    <property type="molecule type" value="Transcribed_RNA"/>
</dbReference>
<accession>A0A7C8YYG7</accession>
<evidence type="ECO:0000313" key="1">
    <source>
        <dbReference type="EMBL" id="MBA4629796.1"/>
    </source>
</evidence>
<dbReference type="AlphaFoldDB" id="A0A7C8YYG7"/>
<reference evidence="1" key="2">
    <citation type="submission" date="2020-07" db="EMBL/GenBank/DDBJ databases">
        <authorList>
            <person name="Vera ALvarez R."/>
            <person name="Arias-Moreno D.M."/>
            <person name="Jimenez-Jacinto V."/>
            <person name="Jimenez-Bremont J.F."/>
            <person name="Swaminathan K."/>
            <person name="Moose S.P."/>
            <person name="Guerrero-Gonzalez M.L."/>
            <person name="Marino-Ramirez L."/>
            <person name="Landsman D."/>
            <person name="Rodriguez-Kessler M."/>
            <person name="Delgado-Sanchez P."/>
        </authorList>
    </citation>
    <scope>NUCLEOTIDE SEQUENCE</scope>
    <source>
        <tissue evidence="1">Cladode</tissue>
    </source>
</reference>
<organism evidence="1">
    <name type="scientific">Opuntia streptacantha</name>
    <name type="common">Prickly pear cactus</name>
    <name type="synonym">Opuntia cardona</name>
    <dbReference type="NCBI Taxonomy" id="393608"/>
    <lineage>
        <taxon>Eukaryota</taxon>
        <taxon>Viridiplantae</taxon>
        <taxon>Streptophyta</taxon>
        <taxon>Embryophyta</taxon>
        <taxon>Tracheophyta</taxon>
        <taxon>Spermatophyta</taxon>
        <taxon>Magnoliopsida</taxon>
        <taxon>eudicotyledons</taxon>
        <taxon>Gunneridae</taxon>
        <taxon>Pentapetalae</taxon>
        <taxon>Caryophyllales</taxon>
        <taxon>Cactineae</taxon>
        <taxon>Cactaceae</taxon>
        <taxon>Opuntioideae</taxon>
        <taxon>Opuntia</taxon>
    </lineage>
</organism>